<dbReference type="Proteomes" id="UP001460270">
    <property type="component" value="Unassembled WGS sequence"/>
</dbReference>
<evidence type="ECO:0000259" key="2">
    <source>
        <dbReference type="Pfam" id="PF24536"/>
    </source>
</evidence>
<feature type="transmembrane region" description="Helical" evidence="1">
    <location>
        <begin position="32"/>
        <end position="49"/>
    </location>
</feature>
<feature type="domain" description="NXPE C-terminal" evidence="2">
    <location>
        <begin position="296"/>
        <end position="444"/>
    </location>
</feature>
<comment type="caution">
    <text evidence="3">The sequence shown here is derived from an EMBL/GenBank/DDBJ whole genome shotgun (WGS) entry which is preliminary data.</text>
</comment>
<dbReference type="Pfam" id="PF24536">
    <property type="entry name" value="NXPE4_C"/>
    <property type="match status" value="1"/>
</dbReference>
<gene>
    <name evidence="3" type="ORF">WMY93_013795</name>
</gene>
<evidence type="ECO:0000313" key="3">
    <source>
        <dbReference type="EMBL" id="KAK7913584.1"/>
    </source>
</evidence>
<dbReference type="InterPro" id="IPR026845">
    <property type="entry name" value="NXPH/NXPE"/>
</dbReference>
<dbReference type="Pfam" id="PF06312">
    <property type="entry name" value="Neurexophilin"/>
    <property type="match status" value="1"/>
</dbReference>
<dbReference type="InterPro" id="IPR057106">
    <property type="entry name" value="NXPE4_C"/>
</dbReference>
<keyword evidence="4" id="KW-1185">Reference proteome</keyword>
<evidence type="ECO:0000256" key="1">
    <source>
        <dbReference type="SAM" id="Phobius"/>
    </source>
</evidence>
<sequence>MAYRTLEELCKGNNFLAGPVMKPGTITKSKRLIILLALTASVICLFSYTKVYSFMSSHLHKTDTVCITQPTFDFKTSLPVSKVHMCSYKYLSPGNTEEWGRLMDSITWPETPPLPKPFSLNLTTSASKSTFHVVPQRESRHVGDKLTERRRLSHCQAPQPAAGAGVVGQVEDHLNGTFTALFPLLWNGTAHVEVWISQATTKCNVCLDPHNASLCNFTDLNTGEQWFCYKPKKLNCDTRVSHFKGDFNQKISKEEKTLFQIPLVALRGETVVILPKAGESKQVSPRPTGFYFNNRWRPLSGPAVHQFISASAITSCLKGKQLHLFGDSTIRQYYAHITQNVPNLQKFDKHSSSQSGPFLATDYNNDIVVTFHCHGPPLRFAEVPVSQLRYVANELDKVTGGPNTVIVIGVWSHFSSFPLEVYYQRLVTIRKAVERLLNRAPGTKLDKLLRAVFKDTRVVLLDAWEMVQAHSLPHSLHPPPEIIKLMTDQVLSHTCPGMGA</sequence>
<dbReference type="PANTHER" id="PTHR16165:SF9">
    <property type="entry name" value="NXPE FAMILY MEMBER 3"/>
    <property type="match status" value="1"/>
</dbReference>
<proteinExistence type="predicted"/>
<organism evidence="3 4">
    <name type="scientific">Mugilogobius chulae</name>
    <name type="common">yellowstripe goby</name>
    <dbReference type="NCBI Taxonomy" id="88201"/>
    <lineage>
        <taxon>Eukaryota</taxon>
        <taxon>Metazoa</taxon>
        <taxon>Chordata</taxon>
        <taxon>Craniata</taxon>
        <taxon>Vertebrata</taxon>
        <taxon>Euteleostomi</taxon>
        <taxon>Actinopterygii</taxon>
        <taxon>Neopterygii</taxon>
        <taxon>Teleostei</taxon>
        <taxon>Neoteleostei</taxon>
        <taxon>Acanthomorphata</taxon>
        <taxon>Gobiaria</taxon>
        <taxon>Gobiiformes</taxon>
        <taxon>Gobioidei</taxon>
        <taxon>Gobiidae</taxon>
        <taxon>Gobionellinae</taxon>
        <taxon>Mugilogobius</taxon>
    </lineage>
</organism>
<keyword evidence="1" id="KW-0812">Transmembrane</keyword>
<name>A0AAW0PCB7_9GOBI</name>
<keyword evidence="1" id="KW-1133">Transmembrane helix</keyword>
<evidence type="ECO:0000313" key="4">
    <source>
        <dbReference type="Proteomes" id="UP001460270"/>
    </source>
</evidence>
<accession>A0AAW0PCB7</accession>
<keyword evidence="1" id="KW-0472">Membrane</keyword>
<dbReference type="PANTHER" id="PTHR16165">
    <property type="entry name" value="NXPE FAMILY MEMBER"/>
    <property type="match status" value="1"/>
</dbReference>
<reference evidence="4" key="1">
    <citation type="submission" date="2024-04" db="EMBL/GenBank/DDBJ databases">
        <title>Salinicola lusitanus LLJ914,a marine bacterium isolated from the Okinawa Trough.</title>
        <authorList>
            <person name="Li J."/>
        </authorList>
    </citation>
    <scope>NUCLEOTIDE SEQUENCE [LARGE SCALE GENOMIC DNA]</scope>
</reference>
<dbReference type="EMBL" id="JBBPFD010000009">
    <property type="protein sequence ID" value="KAK7913584.1"/>
    <property type="molecule type" value="Genomic_DNA"/>
</dbReference>
<protein>
    <recommendedName>
        <fullName evidence="2">NXPE C-terminal domain-containing protein</fullName>
    </recommendedName>
</protein>
<dbReference type="AlphaFoldDB" id="A0AAW0PCB7"/>